<feature type="region of interest" description="Disordered" evidence="3">
    <location>
        <begin position="479"/>
        <end position="509"/>
    </location>
</feature>
<name>A0A8C3YKU1_9CETA</name>
<organism evidence="5 6">
    <name type="scientific">Catagonus wagneri</name>
    <name type="common">Chacoan peccary</name>
    <dbReference type="NCBI Taxonomy" id="51154"/>
    <lineage>
        <taxon>Eukaryota</taxon>
        <taxon>Metazoa</taxon>
        <taxon>Chordata</taxon>
        <taxon>Craniata</taxon>
        <taxon>Vertebrata</taxon>
        <taxon>Euteleostomi</taxon>
        <taxon>Mammalia</taxon>
        <taxon>Eutheria</taxon>
        <taxon>Laurasiatheria</taxon>
        <taxon>Artiodactyla</taxon>
        <taxon>Suina</taxon>
        <taxon>Tayassuidae</taxon>
        <taxon>Catagonus</taxon>
    </lineage>
</organism>
<feature type="compositionally biased region" description="Polar residues" evidence="3">
    <location>
        <begin position="694"/>
        <end position="713"/>
    </location>
</feature>
<dbReference type="AlphaFoldDB" id="A0A8C3YKU1"/>
<feature type="compositionally biased region" description="Polar residues" evidence="3">
    <location>
        <begin position="560"/>
        <end position="570"/>
    </location>
</feature>
<feature type="domain" description="ODAD1 central coiled coil region" evidence="4">
    <location>
        <begin position="155"/>
        <end position="440"/>
    </location>
</feature>
<evidence type="ECO:0000256" key="2">
    <source>
        <dbReference type="SAM" id="Coils"/>
    </source>
</evidence>
<dbReference type="PANTHER" id="PTHR21694:SF35">
    <property type="entry name" value="OUTER DYNEIN ARM-DOCKING COMPLEX SUBUNIT 1"/>
    <property type="match status" value="1"/>
</dbReference>
<dbReference type="Ensembl" id="ENSCWAT00000021102.1">
    <property type="protein sequence ID" value="ENSCWAP00000019444.1"/>
    <property type="gene ID" value="ENSCWAG00000014738.1"/>
</dbReference>
<feature type="coiled-coil region" evidence="2">
    <location>
        <begin position="347"/>
        <end position="420"/>
    </location>
</feature>
<dbReference type="GO" id="GO:0003341">
    <property type="term" value="P:cilium movement"/>
    <property type="evidence" value="ECO:0007669"/>
    <property type="project" value="TreeGrafter"/>
</dbReference>
<dbReference type="GeneTree" id="ENSGT00950000183364"/>
<keyword evidence="6" id="KW-1185">Reference proteome</keyword>
<sequence length="713" mass="79893">GFREKMGKSACSAGSMKGRGIPPWLCPASVDWELSRLQRQCKVMEGERRAYSKEVHQRINKQLEEIQRLEGVRDKLQVQISIAQSQVKRLRDSERLENMGHLLKCRVQVQAEVKELQEQNRALDREIQEWETRIFDHGKDVKAPGCVQSQKIKVRRRIKILEDQLDRVTCRFDIQLVRNATLREELELLRIERNRYLNVDRKLQKEIQHLQHMVSALMVSSTSAYTVREEAKNKISMLRERAEKEVAQNETEVQILRRQVAHLEQLHRFLKFKNSDRQPDAAILEKREQRAREVAEGLRKTSQEKLVLRYEDALSKLYQLTGESDPDLMVEKYLELEERNFAEFNFINEQNSELEHLQEEIQEMQEALVSQRRSEEDRRAQQDQQRAELQQRMDDVHSEAENLEARFQDLRGQLEKLKTAIQGLFTRAHCDSTLINDLLGVKTNMRDRDIGLFLGLIEKRLVELLMVQAFLETQVSGCRGRGGGQGARASGVGLSEPLASPPSRTTPSPACLAEDPAGFEAKDDYPLSKEELLIEVVKSEQHLKELGEAVKKVDSSPSVTFSQKASSNTHLLPRSPSIIPGSIMSHRTSGILVSSGGRATSSNIGHVTFGEPRSSAGHVTHGSTSTAGPLASSRSSTGGRVTFRSPSSSGYLGSTGYLESSRGHESFGGLESRGPGSESSGGLGSSRGQVSSPGPASSTGQGSTTSKDSQSNY</sequence>
<feature type="compositionally biased region" description="Low complexity" evidence="3">
    <location>
        <begin position="645"/>
        <end position="660"/>
    </location>
</feature>
<evidence type="ECO:0000259" key="4">
    <source>
        <dbReference type="Pfam" id="PF21773"/>
    </source>
</evidence>
<reference evidence="5" key="1">
    <citation type="submission" date="2025-08" db="UniProtKB">
        <authorList>
            <consortium name="Ensembl"/>
        </authorList>
    </citation>
    <scope>IDENTIFICATION</scope>
</reference>
<evidence type="ECO:0000313" key="6">
    <source>
        <dbReference type="Proteomes" id="UP000694540"/>
    </source>
</evidence>
<feature type="region of interest" description="Disordered" evidence="3">
    <location>
        <begin position="560"/>
        <end position="583"/>
    </location>
</feature>
<feature type="region of interest" description="Disordered" evidence="3">
    <location>
        <begin position="596"/>
        <end position="713"/>
    </location>
</feature>
<feature type="compositionally biased region" description="Polar residues" evidence="3">
    <location>
        <begin position="621"/>
        <end position="639"/>
    </location>
</feature>
<evidence type="ECO:0000256" key="3">
    <source>
        <dbReference type="SAM" id="MobiDB-lite"/>
    </source>
</evidence>
<dbReference type="PANTHER" id="PTHR21694">
    <property type="entry name" value="COILED-COIL DOMAIN-CONTAINING PROTEIN 63"/>
    <property type="match status" value="1"/>
</dbReference>
<dbReference type="GO" id="GO:0005930">
    <property type="term" value="C:axoneme"/>
    <property type="evidence" value="ECO:0007669"/>
    <property type="project" value="TreeGrafter"/>
</dbReference>
<dbReference type="InterPro" id="IPR049258">
    <property type="entry name" value="ODAD1_CC"/>
</dbReference>
<protein>
    <recommendedName>
        <fullName evidence="4">ODAD1 central coiled coil region domain-containing protein</fullName>
    </recommendedName>
</protein>
<reference evidence="5" key="2">
    <citation type="submission" date="2025-09" db="UniProtKB">
        <authorList>
            <consortium name="Ensembl"/>
        </authorList>
    </citation>
    <scope>IDENTIFICATION</scope>
</reference>
<feature type="coiled-coil region" evidence="2">
    <location>
        <begin position="228"/>
        <end position="266"/>
    </location>
</feature>
<evidence type="ECO:0000313" key="5">
    <source>
        <dbReference type="Ensembl" id="ENSCWAP00000019444.1"/>
    </source>
</evidence>
<accession>A0A8C3YKU1</accession>
<feature type="compositionally biased region" description="Polar residues" evidence="3">
    <location>
        <begin position="596"/>
        <end position="605"/>
    </location>
</feature>
<evidence type="ECO:0000256" key="1">
    <source>
        <dbReference type="ARBA" id="ARBA00023054"/>
    </source>
</evidence>
<feature type="coiled-coil region" evidence="2">
    <location>
        <begin position="34"/>
        <end position="199"/>
    </location>
</feature>
<feature type="compositionally biased region" description="Low complexity" evidence="3">
    <location>
        <begin position="487"/>
        <end position="509"/>
    </location>
</feature>
<dbReference type="Proteomes" id="UP000694540">
    <property type="component" value="Unplaced"/>
</dbReference>
<dbReference type="GO" id="GO:0036158">
    <property type="term" value="P:outer dynein arm assembly"/>
    <property type="evidence" value="ECO:0007669"/>
    <property type="project" value="TreeGrafter"/>
</dbReference>
<proteinExistence type="predicted"/>
<feature type="compositionally biased region" description="Low complexity" evidence="3">
    <location>
        <begin position="668"/>
        <end position="678"/>
    </location>
</feature>
<dbReference type="InterPro" id="IPR051876">
    <property type="entry name" value="ODA-DC/CCD"/>
</dbReference>
<dbReference type="Pfam" id="PF21773">
    <property type="entry name" value="ODAD1_CC"/>
    <property type="match status" value="1"/>
</dbReference>
<keyword evidence="1 2" id="KW-0175">Coiled coil</keyword>